<evidence type="ECO:0000313" key="3">
    <source>
        <dbReference type="Proteomes" id="UP001597083"/>
    </source>
</evidence>
<feature type="region of interest" description="Disordered" evidence="1">
    <location>
        <begin position="65"/>
        <end position="118"/>
    </location>
</feature>
<dbReference type="EMBL" id="JBHTIR010004156">
    <property type="protein sequence ID" value="MFD0856530.1"/>
    <property type="molecule type" value="Genomic_DNA"/>
</dbReference>
<name>A0ABW3CRI5_9ACTN</name>
<comment type="caution">
    <text evidence="2">The sequence shown here is derived from an EMBL/GenBank/DDBJ whole genome shotgun (WGS) entry which is preliminary data.</text>
</comment>
<dbReference type="InterPro" id="IPR043767">
    <property type="entry name" value="DUF5713"/>
</dbReference>
<dbReference type="Proteomes" id="UP001597083">
    <property type="component" value="Unassembled WGS sequence"/>
</dbReference>
<feature type="non-terminal residue" evidence="2">
    <location>
        <position position="118"/>
    </location>
</feature>
<proteinExistence type="predicted"/>
<sequence length="118" mass="12885">MKSRSTQEARPAPAADIRPRPRIIAALHVLTQAATEQFNDLEYEFDEAGSEIETVAREWIGEVKPARGRASQGLRLRPGPHERRPAGVPSPGRWCADGTSAPARNHRARSPHNAGPPP</sequence>
<accession>A0ABW3CRI5</accession>
<organism evidence="2 3">
    <name type="scientific">Actinomadura adrarensis</name>
    <dbReference type="NCBI Taxonomy" id="1819600"/>
    <lineage>
        <taxon>Bacteria</taxon>
        <taxon>Bacillati</taxon>
        <taxon>Actinomycetota</taxon>
        <taxon>Actinomycetes</taxon>
        <taxon>Streptosporangiales</taxon>
        <taxon>Thermomonosporaceae</taxon>
        <taxon>Actinomadura</taxon>
    </lineage>
</organism>
<feature type="compositionally biased region" description="Low complexity" evidence="1">
    <location>
        <begin position="9"/>
        <end position="20"/>
    </location>
</feature>
<evidence type="ECO:0000313" key="2">
    <source>
        <dbReference type="EMBL" id="MFD0856530.1"/>
    </source>
</evidence>
<evidence type="ECO:0000256" key="1">
    <source>
        <dbReference type="SAM" id="MobiDB-lite"/>
    </source>
</evidence>
<gene>
    <name evidence="2" type="ORF">ACFQ07_30105</name>
</gene>
<keyword evidence="3" id="KW-1185">Reference proteome</keyword>
<feature type="region of interest" description="Disordered" evidence="1">
    <location>
        <begin position="1"/>
        <end position="20"/>
    </location>
</feature>
<protein>
    <submittedName>
        <fullName evidence="2">DUF5713 family protein</fullName>
    </submittedName>
</protein>
<reference evidence="3" key="1">
    <citation type="journal article" date="2019" name="Int. J. Syst. Evol. Microbiol.">
        <title>The Global Catalogue of Microorganisms (GCM) 10K type strain sequencing project: providing services to taxonomists for standard genome sequencing and annotation.</title>
        <authorList>
            <consortium name="The Broad Institute Genomics Platform"/>
            <consortium name="The Broad Institute Genome Sequencing Center for Infectious Disease"/>
            <person name="Wu L."/>
            <person name="Ma J."/>
        </authorList>
    </citation>
    <scope>NUCLEOTIDE SEQUENCE [LARGE SCALE GENOMIC DNA]</scope>
    <source>
        <strain evidence="3">JCM 31696</strain>
    </source>
</reference>
<dbReference type="Pfam" id="PF18977">
    <property type="entry name" value="DUF5713"/>
    <property type="match status" value="1"/>
</dbReference>